<dbReference type="NCBIfam" id="TIGR01167">
    <property type="entry name" value="LPXTG_anchor"/>
    <property type="match status" value="1"/>
</dbReference>
<dbReference type="PANTHER" id="PTHR11575:SF24">
    <property type="entry name" value="5'-NUCLEOTIDASE"/>
    <property type="match status" value="1"/>
</dbReference>
<keyword evidence="7" id="KW-0472">Membrane</keyword>
<dbReference type="GO" id="GO:0046872">
    <property type="term" value="F:metal ion binding"/>
    <property type="evidence" value="ECO:0007669"/>
    <property type="project" value="InterPro"/>
</dbReference>
<evidence type="ECO:0000256" key="2">
    <source>
        <dbReference type="ARBA" id="ARBA00022512"/>
    </source>
</evidence>
<evidence type="ECO:0000256" key="3">
    <source>
        <dbReference type="ARBA" id="ARBA00022525"/>
    </source>
</evidence>
<dbReference type="Pfam" id="PF00932">
    <property type="entry name" value="LTD"/>
    <property type="match status" value="1"/>
</dbReference>
<evidence type="ECO:0000259" key="8">
    <source>
        <dbReference type="PROSITE" id="PS50830"/>
    </source>
</evidence>
<dbReference type="EMBL" id="RZTZ01000003">
    <property type="protein sequence ID" value="RVT63589.1"/>
    <property type="molecule type" value="Genomic_DNA"/>
</dbReference>
<comment type="caution">
    <text evidence="11">The sequence shown here is derived from an EMBL/GenBank/DDBJ whole genome shotgun (WGS) entry which is preliminary data.</text>
</comment>
<evidence type="ECO:0000313" key="11">
    <source>
        <dbReference type="EMBL" id="RVT63589.1"/>
    </source>
</evidence>
<evidence type="ECO:0000256" key="4">
    <source>
        <dbReference type="ARBA" id="ARBA00022729"/>
    </source>
</evidence>
<evidence type="ECO:0000259" key="9">
    <source>
        <dbReference type="PROSITE" id="PS50847"/>
    </source>
</evidence>
<feature type="domain" description="LTD" evidence="10">
    <location>
        <begin position="28"/>
        <end position="170"/>
    </location>
</feature>
<dbReference type="RefSeq" id="WP_127738066.1">
    <property type="nucleotide sequence ID" value="NZ_RZTZ01000003.1"/>
</dbReference>
<keyword evidence="7" id="KW-0812">Transmembrane</keyword>
<comment type="subcellular location">
    <subcellularLocation>
        <location evidence="1">Secreted</location>
        <location evidence="1">Cell wall</location>
        <topology evidence="1">Peptidoglycan-anchor</topology>
    </subcellularLocation>
</comment>
<dbReference type="SMART" id="SM00318">
    <property type="entry name" value="SNc"/>
    <property type="match status" value="1"/>
</dbReference>
<evidence type="ECO:0000256" key="1">
    <source>
        <dbReference type="ARBA" id="ARBA00004168"/>
    </source>
</evidence>
<keyword evidence="3" id="KW-0964">Secreted</keyword>
<dbReference type="FunFam" id="3.60.21.10:FF:000052">
    <property type="entry name" value="Endonuclease YhcR"/>
    <property type="match status" value="2"/>
</dbReference>
<dbReference type="GO" id="GO:0008768">
    <property type="term" value="F:UDP-sugar diphosphatase activity"/>
    <property type="evidence" value="ECO:0007669"/>
    <property type="project" value="TreeGrafter"/>
</dbReference>
<dbReference type="Proteomes" id="UP000288024">
    <property type="component" value="Unassembled WGS sequence"/>
</dbReference>
<dbReference type="Pfam" id="PF00565">
    <property type="entry name" value="SNase"/>
    <property type="match status" value="1"/>
</dbReference>
<feature type="compositionally biased region" description="Low complexity" evidence="6">
    <location>
        <begin position="1646"/>
        <end position="1659"/>
    </location>
</feature>
<keyword evidence="4" id="KW-0732">Signal</keyword>
<dbReference type="InterPro" id="IPR006179">
    <property type="entry name" value="5_nucleotidase/apyrase"/>
</dbReference>
<dbReference type="Gene3D" id="2.40.50.90">
    <property type="match status" value="1"/>
</dbReference>
<dbReference type="PROSITE" id="PS50847">
    <property type="entry name" value="GRAM_POS_ANCHORING"/>
    <property type="match status" value="1"/>
</dbReference>
<dbReference type="InterPro" id="IPR006146">
    <property type="entry name" value="5'-Nucleotdase_CS"/>
</dbReference>
<gene>
    <name evidence="11" type="ORF">EM808_09975</name>
</gene>
<dbReference type="GO" id="GO:0008253">
    <property type="term" value="F:5'-nucleotidase activity"/>
    <property type="evidence" value="ECO:0007669"/>
    <property type="project" value="TreeGrafter"/>
</dbReference>
<dbReference type="Pfam" id="PF00149">
    <property type="entry name" value="Metallophos"/>
    <property type="match status" value="2"/>
</dbReference>
<evidence type="ECO:0000313" key="12">
    <source>
        <dbReference type="Proteomes" id="UP000288024"/>
    </source>
</evidence>
<feature type="compositionally biased region" description="Acidic residues" evidence="6">
    <location>
        <begin position="1660"/>
        <end position="1749"/>
    </location>
</feature>
<dbReference type="Gene3D" id="3.60.21.10">
    <property type="match status" value="2"/>
</dbReference>
<dbReference type="CDD" id="cd04486">
    <property type="entry name" value="YhcR_OBF_like"/>
    <property type="match status" value="1"/>
</dbReference>
<organism evidence="11 12">
    <name type="scientific">Niallia taxi</name>
    <dbReference type="NCBI Taxonomy" id="2499688"/>
    <lineage>
        <taxon>Bacteria</taxon>
        <taxon>Bacillati</taxon>
        <taxon>Bacillota</taxon>
        <taxon>Bacilli</taxon>
        <taxon>Bacillales</taxon>
        <taxon>Bacillaceae</taxon>
        <taxon>Niallia</taxon>
    </lineage>
</organism>
<dbReference type="PRINTS" id="PR01607">
    <property type="entry name" value="APYRASEFAMLY"/>
</dbReference>
<evidence type="ECO:0000256" key="5">
    <source>
        <dbReference type="ARBA" id="ARBA00023088"/>
    </source>
</evidence>
<proteinExistence type="predicted"/>
<dbReference type="InterPro" id="IPR004843">
    <property type="entry name" value="Calcineurin-like_PHP"/>
</dbReference>
<dbReference type="InterPro" id="IPR016071">
    <property type="entry name" value="Staphylococal_nuclease_OB-fold"/>
</dbReference>
<dbReference type="PANTHER" id="PTHR11575">
    <property type="entry name" value="5'-NUCLEOTIDASE-RELATED"/>
    <property type="match status" value="1"/>
</dbReference>
<dbReference type="InterPro" id="IPR036907">
    <property type="entry name" value="5'-Nucleotdase_C_sf"/>
</dbReference>
<dbReference type="SUPFAM" id="SSF50199">
    <property type="entry name" value="Staphylococcal nuclease"/>
    <property type="match status" value="1"/>
</dbReference>
<keyword evidence="5" id="KW-0572">Peptidoglycan-anchor</keyword>
<feature type="domain" description="Gram-positive cocci surface proteins LPxTG" evidence="9">
    <location>
        <begin position="1761"/>
        <end position="1793"/>
    </location>
</feature>
<keyword evidence="7" id="KW-1133">Transmembrane helix</keyword>
<dbReference type="InterPro" id="IPR019931">
    <property type="entry name" value="LPXTG_anchor"/>
</dbReference>
<dbReference type="InterPro" id="IPR001322">
    <property type="entry name" value="Lamin_tail_dom"/>
</dbReference>
<dbReference type="PROSITE" id="PS51841">
    <property type="entry name" value="LTD"/>
    <property type="match status" value="1"/>
</dbReference>
<dbReference type="Pfam" id="PF00746">
    <property type="entry name" value="Gram_pos_anchor"/>
    <property type="match status" value="1"/>
</dbReference>
<dbReference type="InterPro" id="IPR035437">
    <property type="entry name" value="SNase_OB-fold_sf"/>
</dbReference>
<feature type="transmembrane region" description="Helical" evidence="7">
    <location>
        <begin position="1769"/>
        <end position="1788"/>
    </location>
</feature>
<dbReference type="SUPFAM" id="SSF55816">
    <property type="entry name" value="5'-nucleotidase (syn. UDP-sugar hydrolase), C-terminal domain"/>
    <property type="match status" value="2"/>
</dbReference>
<keyword evidence="2" id="KW-0134">Cell wall</keyword>
<evidence type="ECO:0000256" key="6">
    <source>
        <dbReference type="SAM" id="MobiDB-lite"/>
    </source>
</evidence>
<sequence>MKGKRSLRILSILLIFTLVLPSFLGNFTPSVFAASQTADDLFISEYIEGSSNNKALEIFNGTGSDVDLANYSLVLYANGKTDPNTTLKLEGKLADGDVYVIAHSSASAAVKEKADILHGVVNFNGDDVVELKKNDAVIDVFGTVGVQEKWGDGAAENHTLIRKSSVTKGSVGSEFDPAVEWDIYDIDYFADLGKHAFGDADNEGEAPGEDEEVTPAPADVMSISDARTKTGQVVTVEGVVTADNDSIGGGKLSTYIQDESAGINLFASNAGTFPALKEGQKVKVTGKVTEYNKLLEIVPNADGIEIVSEGNAVPAPIEFSLVNMNDASLAEQKEGQLVKFKGYVQSIPATPAGGGYNVSVIDENFNGTTLRVMEGTQAISAIEAGKWYEFTGVLSQYNTYQVLPRKASDVQLLASQPEAPTSAGEYESTVSSVVDGDTIHLSTPVLGATKVRYVNIDTPETYHTPKNEADESQLEHGQAAKSYLNTLLQPGDKVIVKVGDEATDDYGRLLAQIIRKSDNLNTNLEMVKQGYATTYFIWPVGDEAEYNQYQSAAKEAIDNEKGIWNPENPLAELPFEFRAREQGKGLLRYVGNSDSKEYVEPAKFAEVPVEKRIFFASAEEAEKNGYKAKNPSNNENIKLQLLSVNDLHGKISEEYADGSNTIGRIDYLATYLREREAENPNTLLVHAGDMVGGSPPVSALLQDEPTVEIMESLGFDVGTVGNHEFDEGVDEMLRLINGGEHPNGTENYDGINFPMVAANVEYKDTGKLVLDPYTIKEVEGVKVGFIGVATTATPNMIISKGNENLRFTDETAAINKYVPELQSQGVEAIIVLAHVPGNQSGEGATGDIANIANNVNDAVDVIFAAHNHVKIDAVVDNKLIVQAGEYGKAFADVELEIDPVSGDIVKKSADIVDVVQEGVTPDAEVAAILNKYSEQVGPKLNEVIGNAATSMEGGYATKGAVGDNALGNLIADGMLTAMDSDFALMNGGGIRDDLNAGDITWNELFNIQPFGNTLVKLDISGADLRGILNSQFSSYGPDVSIGGFSYTWDSKQGSFGKVVDIFLPNGDKIDPAGSYTITVNNYMYPHSSDKYLLAKLGENPVQGGEDLQATVDYVKSFNGPISYNTGRISEVNATDGPKGNIAAQLLGVNDLHGKIDVTGTVDGVNYGYASYLATYLKQHEAENENTLLVHAGDMIGGSSPVSALLQDEPTVEIMEALGFDVGTVGNHEFDEGVDEMLRMINGGEHPNGTAGYDGMNFPTIAANVEYKDTGKLVLDPYTIKDVGGVKVGFIGVANIDTPSQIIAKGNENVRFTDESEAINKYVPELQKQGIEAIVVVSHVPGNQDANSGEITGTIADIANKVDDAVDVIFAAHNHVKINGLVDNKLIVQAWEYGKAFSDIDLEIDPVSKDIVKKSAEIVDVKQEGVTPDAEVQAILDKYQDIVGPKLKEVVGVAATDILGGYASKGEVGDNALGNLIADGMVAAMDSDFALMNGGGIRDDLLQGDITWEELFNIQPFGNTLVKLELTGAELKDVLNTQFSSYGPDVSISGFKYTWDSSLGEFGEVVDLLLPDGSKLDLSKTYTVVVNNYMYPHTTDKYRLNEFGENPVQGPDDLQATVDFVKSFTNPISYTAEKRISEITDEDTEVPGENPETPGENPETPGEDTETPGEDTETPGEDTETPGEDTETPGEDTETPGEDTETPGEDTETPGEDTETPGEDTETPGEDTETPGEDTETPGEDTETPGEDTETPNKDTNPSPVLPNTATMDYNYLLIGCMMLVVGSIVLFVKRRKA</sequence>
<protein>
    <submittedName>
        <fullName evidence="11">LPXTG cell wall anchor domain-containing protein</fullName>
    </submittedName>
</protein>
<reference evidence="11 12" key="1">
    <citation type="submission" date="2019-01" db="EMBL/GenBank/DDBJ databases">
        <title>Bacillus sp. M5HDSG1-1, whole genome shotgun sequence.</title>
        <authorList>
            <person name="Tuo L."/>
        </authorList>
    </citation>
    <scope>NUCLEOTIDE SEQUENCE [LARGE SCALE GENOMIC DNA]</scope>
    <source>
        <strain evidence="11 12">M5HDSG1-1</strain>
    </source>
</reference>
<accession>A0A3S2TUF2</accession>
<evidence type="ECO:0000256" key="7">
    <source>
        <dbReference type="SAM" id="Phobius"/>
    </source>
</evidence>
<dbReference type="PROSITE" id="PS50830">
    <property type="entry name" value="TNASE_3"/>
    <property type="match status" value="1"/>
</dbReference>
<dbReference type="InterPro" id="IPR008334">
    <property type="entry name" value="5'-Nucleotdase_C"/>
</dbReference>
<dbReference type="GO" id="GO:0030288">
    <property type="term" value="C:outer membrane-bounded periplasmic space"/>
    <property type="evidence" value="ECO:0007669"/>
    <property type="project" value="TreeGrafter"/>
</dbReference>
<name>A0A3S2TUF2_9BACI</name>
<feature type="compositionally biased region" description="Polar residues" evidence="6">
    <location>
        <begin position="1753"/>
        <end position="1763"/>
    </location>
</feature>
<keyword evidence="12" id="KW-1185">Reference proteome</keyword>
<dbReference type="InterPro" id="IPR029052">
    <property type="entry name" value="Metallo-depent_PP-like"/>
</dbReference>
<dbReference type="Pfam" id="PF02872">
    <property type="entry name" value="5_nucleotid_C"/>
    <property type="match status" value="2"/>
</dbReference>
<dbReference type="SUPFAM" id="SSF56300">
    <property type="entry name" value="Metallo-dependent phosphatases"/>
    <property type="match status" value="2"/>
</dbReference>
<dbReference type="Gene3D" id="3.90.780.10">
    <property type="entry name" value="5'-Nucleotidase, C-terminal domain"/>
    <property type="match status" value="2"/>
</dbReference>
<feature type="region of interest" description="Disordered" evidence="6">
    <location>
        <begin position="1632"/>
        <end position="1763"/>
    </location>
</feature>
<dbReference type="GO" id="GO:0000166">
    <property type="term" value="F:nucleotide binding"/>
    <property type="evidence" value="ECO:0007669"/>
    <property type="project" value="InterPro"/>
</dbReference>
<dbReference type="GO" id="GO:0009166">
    <property type="term" value="P:nucleotide catabolic process"/>
    <property type="evidence" value="ECO:0007669"/>
    <property type="project" value="InterPro"/>
</dbReference>
<evidence type="ECO:0000259" key="10">
    <source>
        <dbReference type="PROSITE" id="PS51841"/>
    </source>
</evidence>
<dbReference type="PROSITE" id="PS00786">
    <property type="entry name" value="5_NUCLEOTIDASE_2"/>
    <property type="match status" value="2"/>
</dbReference>
<feature type="domain" description="TNase-like" evidence="8">
    <location>
        <begin position="424"/>
        <end position="566"/>
    </location>
</feature>